<proteinExistence type="predicted"/>
<evidence type="ECO:0000259" key="5">
    <source>
        <dbReference type="PROSITE" id="PS50081"/>
    </source>
</evidence>
<evidence type="ECO:0000256" key="1">
    <source>
        <dbReference type="ARBA" id="ARBA00022723"/>
    </source>
</evidence>
<dbReference type="InterPro" id="IPR008637">
    <property type="entry name" value="HR_lesion"/>
</dbReference>
<evidence type="ECO:0000313" key="7">
    <source>
        <dbReference type="Proteomes" id="UP000436088"/>
    </source>
</evidence>
<gene>
    <name evidence="6" type="ORF">F3Y22_tig00011718pilonHSYRG00028</name>
</gene>
<dbReference type="PANTHER" id="PTHR32410:SF169">
    <property type="entry name" value="C1 DOMAIN FAMILY PROTEIN, PUTATIVE-RELATED"/>
    <property type="match status" value="1"/>
</dbReference>
<dbReference type="PANTHER" id="PTHR32410">
    <property type="entry name" value="CYSTEINE/HISTIDINE-RICH C1 DOMAIN FAMILY PROTEIN"/>
    <property type="match status" value="1"/>
</dbReference>
<evidence type="ECO:0000256" key="3">
    <source>
        <dbReference type="ARBA" id="ARBA00022771"/>
    </source>
</evidence>
<dbReference type="SUPFAM" id="SSF57889">
    <property type="entry name" value="Cysteine-rich domain"/>
    <property type="match status" value="8"/>
</dbReference>
<keyword evidence="4" id="KW-0862">Zinc</keyword>
<dbReference type="Pfam" id="PF05514">
    <property type="entry name" value="HR_lesion"/>
    <property type="match status" value="1"/>
</dbReference>
<dbReference type="Gene3D" id="3.30.60.20">
    <property type="match status" value="1"/>
</dbReference>
<dbReference type="InterPro" id="IPR053192">
    <property type="entry name" value="Vacuole_Formation_Reg"/>
</dbReference>
<keyword evidence="3" id="KW-0863">Zinc-finger</keyword>
<dbReference type="Pfam" id="PF03107">
    <property type="entry name" value="C1_2"/>
    <property type="match status" value="8"/>
</dbReference>
<reference evidence="6" key="1">
    <citation type="submission" date="2019-09" db="EMBL/GenBank/DDBJ databases">
        <title>Draft genome information of white flower Hibiscus syriacus.</title>
        <authorList>
            <person name="Kim Y.-M."/>
        </authorList>
    </citation>
    <scope>NUCLEOTIDE SEQUENCE [LARGE SCALE GENOMIC DNA]</scope>
    <source>
        <strain evidence="6">YM2019G1</strain>
    </source>
</reference>
<dbReference type="Proteomes" id="UP000436088">
    <property type="component" value="Unassembled WGS sequence"/>
</dbReference>
<keyword evidence="1" id="KW-0479">Metal-binding</keyword>
<evidence type="ECO:0000313" key="6">
    <source>
        <dbReference type="EMBL" id="KAE8723786.1"/>
    </source>
</evidence>
<dbReference type="InterPro" id="IPR004146">
    <property type="entry name" value="DC1"/>
</dbReference>
<dbReference type="PROSITE" id="PS50081">
    <property type="entry name" value="ZF_DAG_PE_2"/>
    <property type="match status" value="1"/>
</dbReference>
<dbReference type="InterPro" id="IPR013083">
    <property type="entry name" value="Znf_RING/FYVE/PHD"/>
</dbReference>
<feature type="domain" description="Phorbol-ester/DAG-type" evidence="5">
    <location>
        <begin position="13"/>
        <end position="64"/>
    </location>
</feature>
<dbReference type="AlphaFoldDB" id="A0A6A3C4G8"/>
<evidence type="ECO:0000256" key="2">
    <source>
        <dbReference type="ARBA" id="ARBA00022737"/>
    </source>
</evidence>
<keyword evidence="7" id="KW-1185">Reference proteome</keyword>
<protein>
    <submittedName>
        <fullName evidence="6">Detected protein of confused Function</fullName>
    </submittedName>
</protein>
<dbReference type="InterPro" id="IPR002219">
    <property type="entry name" value="PKC_DAG/PE"/>
</dbReference>
<dbReference type="InterPro" id="IPR001965">
    <property type="entry name" value="Znf_PHD"/>
</dbReference>
<evidence type="ECO:0000256" key="4">
    <source>
        <dbReference type="ARBA" id="ARBA00022833"/>
    </source>
</evidence>
<dbReference type="SMART" id="SM00249">
    <property type="entry name" value="PHD"/>
    <property type="match status" value="6"/>
</dbReference>
<name>A0A6A3C4G8_HIBSY</name>
<sequence length="917" mass="105155">MEMEMGSQRFGHDHPMVFNDVPTNQTKEVTCSRCGEMVYGSSFSCTECEFYLHKKCAEAPPEIRHPFHRDHPLVLLPKSPYKGRTFCNFCGKTCEKFLYHCSCKLDLHVKCALLSFNIAKKRLGELKRVALKVPLVSAEDNDKELERVKCFVCREPLLGSMYFSPDCGFNLHKKCVELPPKINYPVHKNHPLVLQFRIQGSSFPCNLCRKKQPPLALSYSCSPCKFALHVTCAELPSILDLPCHRKHPLVLESQNNPSCNACKETHRGKFVYRCSSCRFNLHFECASPPLTIKENIHEHPFTLLWRQVSFICDACGVEGNSVSYTCSTCSLVVHKQCISLPPIISIPRHEHPIFHKYFLQPHEFRDCKCKICYEEVKVEYGSYSCSICKFIVHVNCALEKKGWYKVIDPKHLGDLTMPRRSTNPIICIEKNEDGEMTKIRHFSHDHDLILKANPMEEHIDGANLMEKYCDGCVLPVSNPFYHCLQCDFFLHKTCAKSPMEKRLWFHICQQFLILVVDHIFRCGLCQSECNGFAYRCEECDIHYCLHCAARSYRIKHPAHKHPLHYDRNYKGQCHACGVERRGLFVCKSCTISLHIQCLRQPLSAWHRCDEHKLKLAYEEVNTYSQYLYCDICERKRSSSGWFYRCSTCDVSAHTGCALGSYPFIKPGSIYRGLEDHPHRLTFVRKTFSCPNCHKCGKSCRDLSLECADSACDYVVHWDCAKPDYLTSRKIPLDTTEIDEIVEEERAPGSVCVVLVFNRKKEWGLFLSSEECFSLRYFSSLLGKRVYGDWGDKTFTDLWGPKSTTLEMSHVDRFNEFGVDGGPAAKVLKPKFNVFAKTVSAHTGVQVSKFDIKYLVAASVAFKGVGGILFTFGSSIGAYLLVLQQLIFTPILYDFYNYDTEKKEFGILFTKFTQVCSS</sequence>
<comment type="caution">
    <text evidence="6">The sequence shown here is derived from an EMBL/GenBank/DDBJ whole genome shotgun (WGS) entry which is preliminary data.</text>
</comment>
<keyword evidence="2" id="KW-0677">Repeat</keyword>
<dbReference type="SMART" id="SM00109">
    <property type="entry name" value="C1"/>
    <property type="match status" value="5"/>
</dbReference>
<dbReference type="EMBL" id="VEPZ02000503">
    <property type="protein sequence ID" value="KAE8723786.1"/>
    <property type="molecule type" value="Genomic_DNA"/>
</dbReference>
<dbReference type="Gene3D" id="3.30.40.10">
    <property type="entry name" value="Zinc/RING finger domain, C3HC4 (zinc finger)"/>
    <property type="match status" value="1"/>
</dbReference>
<organism evidence="6 7">
    <name type="scientific">Hibiscus syriacus</name>
    <name type="common">Rose of Sharon</name>
    <dbReference type="NCBI Taxonomy" id="106335"/>
    <lineage>
        <taxon>Eukaryota</taxon>
        <taxon>Viridiplantae</taxon>
        <taxon>Streptophyta</taxon>
        <taxon>Embryophyta</taxon>
        <taxon>Tracheophyta</taxon>
        <taxon>Spermatophyta</taxon>
        <taxon>Magnoliopsida</taxon>
        <taxon>eudicotyledons</taxon>
        <taxon>Gunneridae</taxon>
        <taxon>Pentapetalae</taxon>
        <taxon>rosids</taxon>
        <taxon>malvids</taxon>
        <taxon>Malvales</taxon>
        <taxon>Malvaceae</taxon>
        <taxon>Malvoideae</taxon>
        <taxon>Hibiscus</taxon>
    </lineage>
</organism>
<accession>A0A6A3C4G8</accession>
<dbReference type="InterPro" id="IPR046349">
    <property type="entry name" value="C1-like_sf"/>
</dbReference>
<dbReference type="GO" id="GO:0008270">
    <property type="term" value="F:zinc ion binding"/>
    <property type="evidence" value="ECO:0007669"/>
    <property type="project" value="UniProtKB-KW"/>
</dbReference>